<dbReference type="AlphaFoldDB" id="A0A450TCN2"/>
<comment type="subcellular location">
    <subcellularLocation>
        <location evidence="1">Cell inner membrane</location>
        <topology evidence="1">Single-pass membrane protein</topology>
    </subcellularLocation>
</comment>
<evidence type="ECO:0000256" key="5">
    <source>
        <dbReference type="ARBA" id="ARBA00022519"/>
    </source>
</evidence>
<evidence type="ECO:0000256" key="8">
    <source>
        <dbReference type="ARBA" id="ARBA00023136"/>
    </source>
</evidence>
<evidence type="ECO:0000256" key="10">
    <source>
        <dbReference type="ARBA" id="ARBA00030775"/>
    </source>
</evidence>
<dbReference type="EMBL" id="CAADEY010000120">
    <property type="protein sequence ID" value="VFJ64692.1"/>
    <property type="molecule type" value="Genomic_DNA"/>
</dbReference>
<evidence type="ECO:0000256" key="3">
    <source>
        <dbReference type="ARBA" id="ARBA00022475"/>
    </source>
</evidence>
<dbReference type="Pfam" id="PF12019">
    <property type="entry name" value="GspH"/>
    <property type="match status" value="1"/>
</dbReference>
<gene>
    <name evidence="13" type="ORF">BECKDK2373C_GA0170839_112010</name>
</gene>
<keyword evidence="5" id="KW-0997">Cell inner membrane</keyword>
<proteinExistence type="inferred from homology"/>
<dbReference type="InterPro" id="IPR049875">
    <property type="entry name" value="TypeII_GspH"/>
</dbReference>
<accession>A0A450TCN2</accession>
<name>A0A450TCN2_9GAMM</name>
<evidence type="ECO:0000256" key="11">
    <source>
        <dbReference type="SAM" id="Phobius"/>
    </source>
</evidence>
<keyword evidence="8 11" id="KW-0472">Membrane</keyword>
<feature type="domain" description="General secretion pathway GspH" evidence="12">
    <location>
        <begin position="51"/>
        <end position="172"/>
    </location>
</feature>
<evidence type="ECO:0000259" key="12">
    <source>
        <dbReference type="Pfam" id="PF12019"/>
    </source>
</evidence>
<dbReference type="Pfam" id="PF07963">
    <property type="entry name" value="N_methyl"/>
    <property type="match status" value="1"/>
</dbReference>
<comment type="similarity">
    <text evidence="9">Belongs to the GSP H family.</text>
</comment>
<feature type="transmembrane region" description="Helical" evidence="11">
    <location>
        <begin position="21"/>
        <end position="39"/>
    </location>
</feature>
<dbReference type="PRINTS" id="PR00885">
    <property type="entry name" value="BCTERIALGSPH"/>
</dbReference>
<keyword evidence="7 11" id="KW-1133">Transmembrane helix</keyword>
<dbReference type="InterPro" id="IPR045584">
    <property type="entry name" value="Pilin-like"/>
</dbReference>
<dbReference type="GO" id="GO:0005886">
    <property type="term" value="C:plasma membrane"/>
    <property type="evidence" value="ECO:0007669"/>
    <property type="project" value="UniProtKB-SubCell"/>
</dbReference>
<sequence length="188" mass="20519">MIRQIPKRIDRRNAGLTLFELLVVIAIVGIASTMVVVSLNPAGPDTRVKTEARRLTRLIELAIDESILTGSDTGFGLTRNGYRFLRYDHETGAWRTLETSGPLRPRVLPEEVVLRLADADGSVLPSASEDMDDGPLRPSVVFLSSGEISPFQLSVANGRGKEAYRIVGQWDGSVFREASESAGLPLTQ</sequence>
<dbReference type="Gene3D" id="3.55.40.10">
    <property type="entry name" value="minor pseudopilin epsh domain"/>
    <property type="match status" value="1"/>
</dbReference>
<organism evidence="13">
    <name type="scientific">Candidatus Kentrum sp. DK</name>
    <dbReference type="NCBI Taxonomy" id="2126562"/>
    <lineage>
        <taxon>Bacteria</taxon>
        <taxon>Pseudomonadati</taxon>
        <taxon>Pseudomonadota</taxon>
        <taxon>Gammaproteobacteria</taxon>
        <taxon>Candidatus Kentrum</taxon>
    </lineage>
</organism>
<dbReference type="NCBIfam" id="TIGR02532">
    <property type="entry name" value="IV_pilin_GFxxxE"/>
    <property type="match status" value="1"/>
</dbReference>
<dbReference type="SUPFAM" id="SSF54523">
    <property type="entry name" value="Pili subunits"/>
    <property type="match status" value="1"/>
</dbReference>
<dbReference type="GO" id="GO:0015627">
    <property type="term" value="C:type II protein secretion system complex"/>
    <property type="evidence" value="ECO:0007669"/>
    <property type="project" value="InterPro"/>
</dbReference>
<evidence type="ECO:0000256" key="9">
    <source>
        <dbReference type="ARBA" id="ARBA00025772"/>
    </source>
</evidence>
<dbReference type="NCBIfam" id="TIGR01708">
    <property type="entry name" value="typeII_sec_gspH"/>
    <property type="match status" value="1"/>
</dbReference>
<keyword evidence="4" id="KW-0488">Methylation</keyword>
<reference evidence="13" key="1">
    <citation type="submission" date="2019-02" db="EMBL/GenBank/DDBJ databases">
        <authorList>
            <person name="Gruber-Vodicka R. H."/>
            <person name="Seah K. B. B."/>
        </authorList>
    </citation>
    <scope>NUCLEOTIDE SEQUENCE</scope>
    <source>
        <strain evidence="13">BECK_DK161</strain>
    </source>
</reference>
<dbReference type="GO" id="GO:0015628">
    <property type="term" value="P:protein secretion by the type II secretion system"/>
    <property type="evidence" value="ECO:0007669"/>
    <property type="project" value="InterPro"/>
</dbReference>
<evidence type="ECO:0000256" key="1">
    <source>
        <dbReference type="ARBA" id="ARBA00004377"/>
    </source>
</evidence>
<evidence type="ECO:0000256" key="6">
    <source>
        <dbReference type="ARBA" id="ARBA00022692"/>
    </source>
</evidence>
<keyword evidence="6 11" id="KW-0812">Transmembrane</keyword>
<keyword evidence="3" id="KW-1003">Cell membrane</keyword>
<protein>
    <recommendedName>
        <fullName evidence="2">Type II secretion system protein H</fullName>
    </recommendedName>
    <alternativeName>
        <fullName evidence="10">General secretion pathway protein H</fullName>
    </alternativeName>
</protein>
<evidence type="ECO:0000256" key="7">
    <source>
        <dbReference type="ARBA" id="ARBA00022989"/>
    </source>
</evidence>
<evidence type="ECO:0000313" key="13">
    <source>
        <dbReference type="EMBL" id="VFJ64692.1"/>
    </source>
</evidence>
<evidence type="ECO:0000256" key="4">
    <source>
        <dbReference type="ARBA" id="ARBA00022481"/>
    </source>
</evidence>
<dbReference type="InterPro" id="IPR002416">
    <property type="entry name" value="T2SS_protein-GspH"/>
</dbReference>
<dbReference type="InterPro" id="IPR022346">
    <property type="entry name" value="T2SS_GspH"/>
</dbReference>
<dbReference type="InterPro" id="IPR012902">
    <property type="entry name" value="N_methyl_site"/>
</dbReference>
<evidence type="ECO:0000256" key="2">
    <source>
        <dbReference type="ARBA" id="ARBA00021549"/>
    </source>
</evidence>